<dbReference type="SUPFAM" id="SSF111038">
    <property type="entry name" value="YjbQ-like"/>
    <property type="match status" value="1"/>
</dbReference>
<dbReference type="EMBL" id="HBFV01001045">
    <property type="protein sequence ID" value="CAD8928363.1"/>
    <property type="molecule type" value="Transcribed_RNA"/>
</dbReference>
<dbReference type="InterPro" id="IPR001602">
    <property type="entry name" value="UPF0047_YjbQ-like"/>
</dbReference>
<accession>A0A7S1CWM7</accession>
<protein>
    <recommendedName>
        <fullName evidence="3">Secondary thiamine-phosphate synthase enzyme</fullName>
    </recommendedName>
</protein>
<organism evidence="2">
    <name type="scientific">Picochlorum oklahomense</name>
    <dbReference type="NCBI Taxonomy" id="249345"/>
    <lineage>
        <taxon>Eukaryota</taxon>
        <taxon>Viridiplantae</taxon>
        <taxon>Chlorophyta</taxon>
        <taxon>core chlorophytes</taxon>
        <taxon>Trebouxiophyceae</taxon>
        <taxon>Trebouxiophyceae incertae sedis</taxon>
        <taxon>Picochlorum</taxon>
    </lineage>
</organism>
<dbReference type="Gene3D" id="2.60.120.460">
    <property type="entry name" value="YjbQ-like"/>
    <property type="match status" value="1"/>
</dbReference>
<name>A0A7S1CWM7_9CHLO</name>
<evidence type="ECO:0000313" key="2">
    <source>
        <dbReference type="EMBL" id="CAD8928363.1"/>
    </source>
</evidence>
<proteinExistence type="inferred from homology"/>
<reference evidence="2" key="1">
    <citation type="submission" date="2021-01" db="EMBL/GenBank/DDBJ databases">
        <authorList>
            <person name="Corre E."/>
            <person name="Pelletier E."/>
            <person name="Niang G."/>
            <person name="Scheremetjew M."/>
            <person name="Finn R."/>
            <person name="Kale V."/>
            <person name="Holt S."/>
            <person name="Cochrane G."/>
            <person name="Meng A."/>
            <person name="Brown T."/>
            <person name="Cohen L."/>
        </authorList>
    </citation>
    <scope>NUCLEOTIDE SEQUENCE</scope>
    <source>
        <strain evidence="2">CCMP2329</strain>
    </source>
</reference>
<dbReference type="PANTHER" id="PTHR30615:SF8">
    <property type="entry name" value="UPF0047 PROTEIN C4A8.02C"/>
    <property type="match status" value="1"/>
</dbReference>
<evidence type="ECO:0008006" key="3">
    <source>
        <dbReference type="Google" id="ProtNLM"/>
    </source>
</evidence>
<dbReference type="AlphaFoldDB" id="A0A7S1CWM7"/>
<sequence length="272" mass="30240">MAIQPLQRRPSLQQCRRRQMRMPTCSTQHICALPLYKTKHTNNSSRNCCCLDRRSWRSIAMNHMQGDWFKTTPRRGGVSQRNNATGQSGISAASTNFVHIFVTVDSTEHRQVIDITDNVREAVQSAYTTPSMGISAQSGIVTISSMHTTCAIMVNENEHFLCEDVLQHLNTLVPPTGEYGHNNLDKRPATERDAEAIRKNEYGGFGSIDAFMKNEPVNAHAHIQSILVGNSTSLGVEEGELVLGSWQSILMLELDGPRQNRKVSISCLLSSS</sequence>
<dbReference type="InterPro" id="IPR035917">
    <property type="entry name" value="YjbQ-like_sf"/>
</dbReference>
<comment type="similarity">
    <text evidence="1">Belongs to the UPF0047 family.</text>
</comment>
<dbReference type="PANTHER" id="PTHR30615">
    <property type="entry name" value="UNCHARACTERIZED PROTEIN YJBQ-RELATED"/>
    <property type="match status" value="1"/>
</dbReference>
<gene>
    <name evidence="2" type="ORF">POKL1161_LOCUS716</name>
</gene>
<dbReference type="Pfam" id="PF01894">
    <property type="entry name" value="YjbQ"/>
    <property type="match status" value="1"/>
</dbReference>
<evidence type="ECO:0000256" key="1">
    <source>
        <dbReference type="ARBA" id="ARBA00005534"/>
    </source>
</evidence>